<evidence type="ECO:0000313" key="3">
    <source>
        <dbReference type="Proteomes" id="UP000187283"/>
    </source>
</evidence>
<comment type="caution">
    <text evidence="2">The sequence shown here is derived from an EMBL/GenBank/DDBJ whole genome shotgun (WGS) entry which is preliminary data.</text>
</comment>
<organism evidence="2 3">
    <name type="scientific">Smittium culicis</name>
    <dbReference type="NCBI Taxonomy" id="133412"/>
    <lineage>
        <taxon>Eukaryota</taxon>
        <taxon>Fungi</taxon>
        <taxon>Fungi incertae sedis</taxon>
        <taxon>Zoopagomycota</taxon>
        <taxon>Kickxellomycotina</taxon>
        <taxon>Harpellomycetes</taxon>
        <taxon>Harpellales</taxon>
        <taxon>Legeriomycetaceae</taxon>
        <taxon>Smittium</taxon>
    </lineage>
</organism>
<proteinExistence type="predicted"/>
<evidence type="ECO:0000256" key="1">
    <source>
        <dbReference type="SAM" id="MobiDB-lite"/>
    </source>
</evidence>
<protein>
    <submittedName>
        <fullName evidence="2">Uncharacterized protein</fullName>
    </submittedName>
</protein>
<reference evidence="2 3" key="1">
    <citation type="submission" date="2017-01" db="EMBL/GenBank/DDBJ databases">
        <authorList>
            <person name="Mah S.A."/>
            <person name="Swanson W.J."/>
            <person name="Moy G.W."/>
            <person name="Vacquier V.D."/>
        </authorList>
    </citation>
    <scope>NUCLEOTIDE SEQUENCE [LARGE SCALE GENOMIC DNA]</scope>
    <source>
        <strain evidence="2 3">GSMNP</strain>
    </source>
</reference>
<sequence>MEQPILLPPMEHDVPSNTKGKKRNSHTDDSYPTLGISDLVLNNIGDFYNATAENKSNRNHSRPSQRKIITIKDQELALGSLENIR</sequence>
<dbReference type="EMBL" id="LSSN01000594">
    <property type="protein sequence ID" value="OMJ23173.1"/>
    <property type="molecule type" value="Genomic_DNA"/>
</dbReference>
<dbReference type="AlphaFoldDB" id="A0A1R1Y8G8"/>
<gene>
    <name evidence="2" type="ORF">AYI70_g2425</name>
</gene>
<keyword evidence="3" id="KW-1185">Reference proteome</keyword>
<evidence type="ECO:0000313" key="2">
    <source>
        <dbReference type="EMBL" id="OMJ23173.1"/>
    </source>
</evidence>
<feature type="region of interest" description="Disordered" evidence="1">
    <location>
        <begin position="1"/>
        <end position="33"/>
    </location>
</feature>
<name>A0A1R1Y8G8_9FUNG</name>
<accession>A0A1R1Y8G8</accession>
<dbReference type="Proteomes" id="UP000187283">
    <property type="component" value="Unassembled WGS sequence"/>
</dbReference>